<dbReference type="PRINTS" id="PR00237">
    <property type="entry name" value="GPCRRHODOPSN"/>
</dbReference>
<dbReference type="PANTHER" id="PTHR10489">
    <property type="entry name" value="CELL ADHESION MOLECULE"/>
    <property type="match status" value="1"/>
</dbReference>
<proteinExistence type="inferred from homology"/>
<feature type="transmembrane region" description="Helical" evidence="11">
    <location>
        <begin position="12"/>
        <end position="33"/>
    </location>
</feature>
<feature type="transmembrane region" description="Helical" evidence="11">
    <location>
        <begin position="254"/>
        <end position="277"/>
    </location>
</feature>
<dbReference type="InterPro" id="IPR017452">
    <property type="entry name" value="GPCR_Rhodpsn_7TM"/>
</dbReference>
<dbReference type="Ensembl" id="ENSMMDT00005053906.1">
    <property type="protein sequence ID" value="ENSMMDP00005052878.1"/>
    <property type="gene ID" value="ENSMMDG00005023814.1"/>
</dbReference>
<dbReference type="FunFam" id="1.20.1070.10:FF:000109">
    <property type="entry name" value="Leukotriene B4 receptor"/>
    <property type="match status" value="1"/>
</dbReference>
<dbReference type="GO" id="GO:0004974">
    <property type="term" value="F:leukotriene receptor activity"/>
    <property type="evidence" value="ECO:0007669"/>
    <property type="project" value="UniProtKB-ARBA"/>
</dbReference>
<dbReference type="AlphaFoldDB" id="A0A668ANQ7"/>
<evidence type="ECO:0000256" key="7">
    <source>
        <dbReference type="ARBA" id="ARBA00023170"/>
    </source>
</evidence>
<feature type="transmembrane region" description="Helical" evidence="11">
    <location>
        <begin position="121"/>
        <end position="142"/>
    </location>
</feature>
<evidence type="ECO:0000256" key="5">
    <source>
        <dbReference type="ARBA" id="ARBA00023040"/>
    </source>
</evidence>
<feature type="transmembrane region" description="Helical" evidence="11">
    <location>
        <begin position="208"/>
        <end position="228"/>
    </location>
</feature>
<dbReference type="GO" id="GO:0007204">
    <property type="term" value="P:positive regulation of cytosolic calcium ion concentration"/>
    <property type="evidence" value="ECO:0007669"/>
    <property type="project" value="TreeGrafter"/>
</dbReference>
<feature type="transmembrane region" description="Helical" evidence="11">
    <location>
        <begin position="162"/>
        <end position="187"/>
    </location>
</feature>
<evidence type="ECO:0000256" key="10">
    <source>
        <dbReference type="RuleBase" id="RU000688"/>
    </source>
</evidence>
<evidence type="ECO:0000259" key="12">
    <source>
        <dbReference type="PROSITE" id="PS50262"/>
    </source>
</evidence>
<reference evidence="13" key="3">
    <citation type="submission" date="2025-09" db="UniProtKB">
        <authorList>
            <consortium name="Ensembl"/>
        </authorList>
    </citation>
    <scope>IDENTIFICATION</scope>
</reference>
<dbReference type="Gene3D" id="1.20.1070.10">
    <property type="entry name" value="Rhodopsin 7-helix transmembrane proteins"/>
    <property type="match status" value="1"/>
</dbReference>
<feature type="transmembrane region" description="Helical" evidence="11">
    <location>
        <begin position="80"/>
        <end position="101"/>
    </location>
</feature>
<dbReference type="GO" id="GO:0016493">
    <property type="term" value="F:C-C chemokine receptor activity"/>
    <property type="evidence" value="ECO:0007669"/>
    <property type="project" value="TreeGrafter"/>
</dbReference>
<evidence type="ECO:0000256" key="3">
    <source>
        <dbReference type="ARBA" id="ARBA00022692"/>
    </source>
</evidence>
<dbReference type="Pfam" id="PF00001">
    <property type="entry name" value="7tm_1"/>
    <property type="match status" value="1"/>
</dbReference>
<reference evidence="13" key="1">
    <citation type="submission" date="2019-06" db="EMBL/GenBank/DDBJ databases">
        <authorList>
            <consortium name="Wellcome Sanger Institute Data Sharing"/>
        </authorList>
    </citation>
    <scope>NUCLEOTIDE SEQUENCE [LARGE SCALE GENOMIC DNA]</scope>
</reference>
<evidence type="ECO:0000256" key="9">
    <source>
        <dbReference type="ARBA" id="ARBA00023224"/>
    </source>
</evidence>
<dbReference type="PANTHER" id="PTHR10489:SF946">
    <property type="entry name" value="LEUKOTRIENE B4 RECEPTOR 1-LIKE"/>
    <property type="match status" value="1"/>
</dbReference>
<keyword evidence="3 10" id="KW-0812">Transmembrane</keyword>
<comment type="subcellular location">
    <subcellularLocation>
        <location evidence="1">Cell membrane</location>
        <topology evidence="1">Multi-pass membrane protein</topology>
    </subcellularLocation>
</comment>
<dbReference type="PROSITE" id="PS00237">
    <property type="entry name" value="G_PROTEIN_RECEP_F1_1"/>
    <property type="match status" value="1"/>
</dbReference>
<keyword evidence="2" id="KW-1003">Cell membrane</keyword>
<dbReference type="InterPro" id="IPR050119">
    <property type="entry name" value="CCR1-9-like"/>
</dbReference>
<evidence type="ECO:0000256" key="8">
    <source>
        <dbReference type="ARBA" id="ARBA00023180"/>
    </source>
</evidence>
<sequence length="334" mass="37653">PVPDEGRMVSCMILGMSLVIGAPGNLLVIWTIMRHFRQRSHTVRLILHLAVADLLVLITLPLWIYSLVHSWVFGEASCKAMVYIISVCMFSSIFFITLMSVERFVAIQYPFLMLRLKTTTIMDRCLVVVWLLAFVLGVPAFLTQQVDETDGTQQCLFKEYSSVAIEIFCLCLETLGGFVGPFTILLICYCRVTMQLKGMCLRSKQKSMFLISSVMIAFTLCWLPYHIINIIDLVCILAEGTEGTDAGDRCVPEIAIFISGALAFISSSVNPVLYAFFAKNFQGNLQESRLVRLFQEIATHTNKLRELVIQHQPDQGVTRSQTEQMSDTDLFFAL</sequence>
<evidence type="ECO:0000256" key="11">
    <source>
        <dbReference type="SAM" id="Phobius"/>
    </source>
</evidence>
<dbReference type="GeneTree" id="ENSGT00950000182966"/>
<dbReference type="GO" id="GO:0019722">
    <property type="term" value="P:calcium-mediated signaling"/>
    <property type="evidence" value="ECO:0007669"/>
    <property type="project" value="TreeGrafter"/>
</dbReference>
<organism evidence="13 14">
    <name type="scientific">Myripristis murdjan</name>
    <name type="common">pinecone soldierfish</name>
    <dbReference type="NCBI Taxonomy" id="586833"/>
    <lineage>
        <taxon>Eukaryota</taxon>
        <taxon>Metazoa</taxon>
        <taxon>Chordata</taxon>
        <taxon>Craniata</taxon>
        <taxon>Vertebrata</taxon>
        <taxon>Euteleostomi</taxon>
        <taxon>Actinopterygii</taxon>
        <taxon>Neopterygii</taxon>
        <taxon>Teleostei</taxon>
        <taxon>Neoteleostei</taxon>
        <taxon>Acanthomorphata</taxon>
        <taxon>Holocentriformes</taxon>
        <taxon>Holocentridae</taxon>
        <taxon>Myripristis</taxon>
    </lineage>
</organism>
<evidence type="ECO:0000256" key="4">
    <source>
        <dbReference type="ARBA" id="ARBA00022989"/>
    </source>
</evidence>
<dbReference type="GO" id="GO:0019957">
    <property type="term" value="F:C-C chemokine binding"/>
    <property type="evidence" value="ECO:0007669"/>
    <property type="project" value="TreeGrafter"/>
</dbReference>
<keyword evidence="5 10" id="KW-0297">G-protein coupled receptor</keyword>
<evidence type="ECO:0000256" key="2">
    <source>
        <dbReference type="ARBA" id="ARBA00022475"/>
    </source>
</evidence>
<accession>A0A668ANQ7</accession>
<dbReference type="Proteomes" id="UP000472263">
    <property type="component" value="Chromosome 3"/>
</dbReference>
<keyword evidence="4 11" id="KW-1133">Transmembrane helix</keyword>
<keyword evidence="7 10" id="KW-0675">Receptor</keyword>
<keyword evidence="14" id="KW-1185">Reference proteome</keyword>
<evidence type="ECO:0000313" key="14">
    <source>
        <dbReference type="Proteomes" id="UP000472263"/>
    </source>
</evidence>
<evidence type="ECO:0000256" key="1">
    <source>
        <dbReference type="ARBA" id="ARBA00004651"/>
    </source>
</evidence>
<dbReference type="GO" id="GO:0006955">
    <property type="term" value="P:immune response"/>
    <property type="evidence" value="ECO:0007669"/>
    <property type="project" value="TreeGrafter"/>
</dbReference>
<dbReference type="GO" id="GO:0060326">
    <property type="term" value="P:cell chemotaxis"/>
    <property type="evidence" value="ECO:0007669"/>
    <property type="project" value="TreeGrafter"/>
</dbReference>
<comment type="similarity">
    <text evidence="10">Belongs to the G-protein coupled receptor 1 family.</text>
</comment>
<evidence type="ECO:0000313" key="13">
    <source>
        <dbReference type="Ensembl" id="ENSMMDP00005052878.1"/>
    </source>
</evidence>
<keyword evidence="6 11" id="KW-0472">Membrane</keyword>
<dbReference type="SUPFAM" id="SSF81321">
    <property type="entry name" value="Family A G protein-coupled receptor-like"/>
    <property type="match status" value="1"/>
</dbReference>
<dbReference type="PROSITE" id="PS50262">
    <property type="entry name" value="G_PROTEIN_RECEP_F1_2"/>
    <property type="match status" value="1"/>
</dbReference>
<dbReference type="GO" id="GO:0009897">
    <property type="term" value="C:external side of plasma membrane"/>
    <property type="evidence" value="ECO:0007669"/>
    <property type="project" value="TreeGrafter"/>
</dbReference>
<dbReference type="InParanoid" id="A0A668ANQ7"/>
<evidence type="ECO:0000256" key="6">
    <source>
        <dbReference type="ARBA" id="ARBA00023136"/>
    </source>
</evidence>
<reference evidence="13" key="2">
    <citation type="submission" date="2025-08" db="UniProtKB">
        <authorList>
            <consortium name="Ensembl"/>
        </authorList>
    </citation>
    <scope>IDENTIFICATION</scope>
</reference>
<keyword evidence="9 10" id="KW-0807">Transducer</keyword>
<name>A0A668ANQ7_9TELE</name>
<keyword evidence="8" id="KW-0325">Glycoprotein</keyword>
<protein>
    <submittedName>
        <fullName evidence="13">Si:dkey-148a17.5</fullName>
    </submittedName>
</protein>
<feature type="domain" description="G-protein coupled receptors family 1 profile" evidence="12">
    <location>
        <begin position="24"/>
        <end position="274"/>
    </location>
</feature>
<dbReference type="InterPro" id="IPR000276">
    <property type="entry name" value="GPCR_Rhodpsn"/>
</dbReference>
<feature type="transmembrane region" description="Helical" evidence="11">
    <location>
        <begin position="45"/>
        <end position="68"/>
    </location>
</feature>